<dbReference type="Reactome" id="R-SSC-983695">
    <property type="pathway name" value="Antigen activates B Cell Receptor (BCR) leading to generation of second messengers"/>
</dbReference>
<feature type="domain" description="Ig-like" evidence="3">
    <location>
        <begin position="1"/>
        <end position="99"/>
    </location>
</feature>
<dbReference type="InterPro" id="IPR003597">
    <property type="entry name" value="Ig_C1-set"/>
</dbReference>
<dbReference type="PANTHER" id="PTHR19944">
    <property type="entry name" value="MHC CLASS II-RELATED"/>
    <property type="match status" value="1"/>
</dbReference>
<dbReference type="GO" id="GO:0071735">
    <property type="term" value="C:IgG immunoglobulin complex"/>
    <property type="evidence" value="ECO:0000318"/>
    <property type="project" value="GO_Central"/>
</dbReference>
<dbReference type="GO" id="GO:0003823">
    <property type="term" value="F:antigen binding"/>
    <property type="evidence" value="ECO:0000318"/>
    <property type="project" value="GO_Central"/>
</dbReference>
<dbReference type="Reactome" id="R-SSC-5690714">
    <property type="pathway name" value="CD22 mediated BCR regulation"/>
</dbReference>
<dbReference type="InterPro" id="IPR050160">
    <property type="entry name" value="MHC/Immunoglobulin"/>
</dbReference>
<dbReference type="Reactome" id="R-SSC-2730905">
    <property type="pathway name" value="Role of LAT2/NTAL/LAB on calcium mobilization"/>
</dbReference>
<dbReference type="GeneTree" id="ENSGT00940000163371"/>
<dbReference type="Reactome" id="R-SSC-166663">
    <property type="pathway name" value="Initial triggering of complement"/>
</dbReference>
<dbReference type="Reactome" id="R-SSC-2454202">
    <property type="pathway name" value="Fc epsilon receptor (FCERI) signaling"/>
</dbReference>
<dbReference type="Reactome" id="R-SSC-2871809">
    <property type="pathway name" value="FCERI mediated Ca+2 mobilization"/>
</dbReference>
<dbReference type="InterPro" id="IPR007110">
    <property type="entry name" value="Ig-like_dom"/>
</dbReference>
<dbReference type="CDD" id="cd07699">
    <property type="entry name" value="IgC1_L"/>
    <property type="match status" value="3"/>
</dbReference>
<dbReference type="Reactome" id="R-SSC-2871837">
    <property type="pathway name" value="FCERI mediated NF-kB activation"/>
</dbReference>
<evidence type="ECO:0000313" key="4">
    <source>
        <dbReference type="Ensembl" id="ENSSSCP00000010712.5"/>
    </source>
</evidence>
<dbReference type="Gene3D" id="2.60.40.10">
    <property type="entry name" value="Immunoglobulins"/>
    <property type="match status" value="3"/>
</dbReference>
<feature type="domain" description="Ig-like" evidence="3">
    <location>
        <begin position="209"/>
        <end position="307"/>
    </location>
</feature>
<dbReference type="Reactome" id="R-SSC-2168880">
    <property type="pathway name" value="Scavenging of heme from plasma"/>
</dbReference>
<dbReference type="SUPFAM" id="SSF48726">
    <property type="entry name" value="Immunoglobulin"/>
    <property type="match status" value="3"/>
</dbReference>
<reference evidence="5" key="1">
    <citation type="submission" date="2009-11" db="EMBL/GenBank/DDBJ databases">
        <authorList>
            <consortium name="Porcine genome sequencing project"/>
        </authorList>
    </citation>
    <scope>NUCLEOTIDE SEQUENCE [LARGE SCALE GENOMIC DNA]</scope>
    <source>
        <strain evidence="5">Duroc</strain>
    </source>
</reference>
<dbReference type="SMART" id="SM00407">
    <property type="entry name" value="IGc1"/>
    <property type="match status" value="3"/>
</dbReference>
<reference evidence="4" key="2">
    <citation type="journal article" date="2020" name="Gigascience">
        <title>An improved pig reference genome sequence to enable pig genetics and genomics research.</title>
        <authorList>
            <person name="Warr A."/>
            <person name="Affara N."/>
            <person name="Aken B."/>
            <person name="Beiki H."/>
            <person name="Bickhart D.M."/>
            <person name="Billis K."/>
            <person name="Chow W."/>
            <person name="Eory L."/>
            <person name="Finlayson H.A."/>
            <person name="Flicek P."/>
            <person name="Giron C.G."/>
            <person name="Griffin D.K."/>
            <person name="Hall R."/>
            <person name="Hannum G."/>
            <person name="Hourlier T."/>
            <person name="Howe K."/>
            <person name="Hume D.A."/>
            <person name="Izuogu O."/>
            <person name="Kim K."/>
            <person name="Koren S."/>
            <person name="Liu H."/>
            <person name="Manchanda N."/>
            <person name="Martin F.J."/>
            <person name="Nonneman D.J."/>
            <person name="O'Connor R.E."/>
            <person name="Phillippy A.M."/>
            <person name="Rohrer G.A."/>
            <person name="Rosen B.D."/>
            <person name="Rund L.A."/>
            <person name="Sargent C.A."/>
            <person name="Schook L.B."/>
            <person name="Schroeder S.G."/>
            <person name="Schwartz A.S."/>
            <person name="Skinner B.M."/>
            <person name="Talbot R."/>
            <person name="Tseng E."/>
            <person name="Tuggle C.K."/>
            <person name="Watson M."/>
            <person name="Smith T.P.L."/>
            <person name="Archibald A.L."/>
        </authorList>
    </citation>
    <scope>NUCLEOTIDE SEQUENCE [LARGE SCALE GENOMIC DNA]</scope>
    <source>
        <strain evidence="4">Duroc</strain>
    </source>
</reference>
<feature type="domain" description="Ig-like" evidence="3">
    <location>
        <begin position="105"/>
        <end position="203"/>
    </location>
</feature>
<evidence type="ECO:0000313" key="5">
    <source>
        <dbReference type="Proteomes" id="UP000008227"/>
    </source>
</evidence>
<dbReference type="Reactome" id="R-SSC-173623">
    <property type="pathway name" value="Classical antibody-mediated complement activation"/>
</dbReference>
<dbReference type="Reactome" id="R-SSC-2871796">
    <property type="pathway name" value="FCERI mediated MAPK activation"/>
</dbReference>
<keyword evidence="2" id="KW-0393">Immunoglobulin domain</keyword>
<reference evidence="4" key="3">
    <citation type="submission" date="2025-08" db="UniProtKB">
        <authorList>
            <consortium name="Ensembl"/>
        </authorList>
    </citation>
    <scope>IDENTIFICATION</scope>
</reference>
<reference evidence="4" key="4">
    <citation type="submission" date="2025-09" db="UniProtKB">
        <authorList>
            <consortium name="Ensembl"/>
        </authorList>
    </citation>
    <scope>IDENTIFICATION</scope>
</reference>
<dbReference type="Ensembl" id="ENSSSCT00000010999.5">
    <property type="protein sequence ID" value="ENSSSCP00000010712.5"/>
    <property type="gene ID" value="ENSSSCG00000010044.5"/>
</dbReference>
<sequence length="312" mass="32704">PKAAPTVNLFPPSSEELGTNKATLVCLISDFYPGAVTVTWKAGGTTVTQGVETTKPSKQSNNKYAASSYLALSASDWKSSSGFTCQVTHEGTIVEKTVTPSECQPKAAPTVNLFPPSSEELGTNKATLVCLISDFYPGAVTVTWKAGGTTVTQGVETTKPSKQSNNKYAASSYLALSASDWKSSSGFTCQVTHEGTIVEKTVTPSECQPKAAPTVNLFPPSSEELGTNKATLVCLISDFYPGAVTVTWKAGGTTVTQGVETTKPSKQSNNKYAASSYLALSASDWKSSSGFTCQVTHEGTIVEKTVTPSECA</sequence>
<dbReference type="Reactome" id="R-SSC-2029481">
    <property type="pathway name" value="FCGR activation"/>
</dbReference>
<dbReference type="Reactome" id="R-SSC-198933">
    <property type="pathway name" value="Immunoregulatory interactions between a Lymphoid and a non-Lymphoid cell"/>
</dbReference>
<dbReference type="Reactome" id="R-SSC-2029482">
    <property type="pathway name" value="Regulation of actin dynamics for phagocytic cup formation"/>
</dbReference>
<dbReference type="InterPro" id="IPR003006">
    <property type="entry name" value="Ig/MHC_CS"/>
</dbReference>
<accession>A0A0A0MY58</accession>
<dbReference type="Proteomes" id="UP000008227">
    <property type="component" value="Chromosome 14"/>
</dbReference>
<dbReference type="PROSITE" id="PS00290">
    <property type="entry name" value="IG_MHC"/>
    <property type="match status" value="3"/>
</dbReference>
<proteinExistence type="predicted"/>
<evidence type="ECO:0000259" key="3">
    <source>
        <dbReference type="PROSITE" id="PS50835"/>
    </source>
</evidence>
<organism evidence="4 5">
    <name type="scientific">Sus scrofa</name>
    <name type="common">Pig</name>
    <dbReference type="NCBI Taxonomy" id="9823"/>
    <lineage>
        <taxon>Eukaryota</taxon>
        <taxon>Metazoa</taxon>
        <taxon>Chordata</taxon>
        <taxon>Craniata</taxon>
        <taxon>Vertebrata</taxon>
        <taxon>Euteleostomi</taxon>
        <taxon>Mammalia</taxon>
        <taxon>Eutheria</taxon>
        <taxon>Laurasiatheria</taxon>
        <taxon>Artiodactyla</taxon>
        <taxon>Suina</taxon>
        <taxon>Suidae</taxon>
        <taxon>Sus</taxon>
    </lineage>
</organism>
<dbReference type="Bgee" id="ENSSSCG00000010044">
    <property type="expression patterns" value="Expressed in caecum and 9 other cell types or tissues"/>
</dbReference>
<dbReference type="Reactome" id="R-SSC-977606">
    <property type="pathway name" value="Regulation of Complement cascade"/>
</dbReference>
<dbReference type="GO" id="GO:0016064">
    <property type="term" value="P:immunoglobulin mediated immune response"/>
    <property type="evidence" value="ECO:0000318"/>
    <property type="project" value="GO_Central"/>
</dbReference>
<protein>
    <recommendedName>
        <fullName evidence="3">Ig-like domain-containing protein</fullName>
    </recommendedName>
</protein>
<evidence type="ECO:0000256" key="2">
    <source>
        <dbReference type="ARBA" id="ARBA00023319"/>
    </source>
</evidence>
<dbReference type="Pfam" id="PF07654">
    <property type="entry name" value="C1-set"/>
    <property type="match status" value="3"/>
</dbReference>
<dbReference type="InterPro" id="IPR013783">
    <property type="entry name" value="Ig-like_fold"/>
</dbReference>
<dbReference type="SMR" id="A0A0A0MY58"/>
<dbReference type="Reactome" id="R-SSC-202733">
    <property type="pathway name" value="Cell surface interactions at the vascular wall"/>
</dbReference>
<dbReference type="PANTHER" id="PTHR19944:SF98">
    <property type="entry name" value="IG-LIKE DOMAIN-CONTAINING PROTEIN"/>
    <property type="match status" value="1"/>
</dbReference>
<dbReference type="InterPro" id="IPR036179">
    <property type="entry name" value="Ig-like_dom_sf"/>
</dbReference>
<keyword evidence="5" id="KW-1185">Reference proteome</keyword>
<dbReference type="PROSITE" id="PS50835">
    <property type="entry name" value="IG_LIKE"/>
    <property type="match status" value="3"/>
</dbReference>
<name>A0A0A0MY58_PIG</name>
<dbReference type="AlphaFoldDB" id="A0A0A0MY58"/>
<dbReference type="Reactome" id="R-SSC-2029485">
    <property type="pathway name" value="Role of phospholipids in phagocytosis"/>
</dbReference>
<keyword evidence="1" id="KW-1015">Disulfide bond</keyword>
<dbReference type="InParanoid" id="A0A0A0MY58"/>
<evidence type="ECO:0000256" key="1">
    <source>
        <dbReference type="ARBA" id="ARBA00023157"/>
    </source>
</evidence>
<dbReference type="FunFam" id="2.60.40.10:FF:000283">
    <property type="entry name" value="Immunoglobulin kappa constant"/>
    <property type="match status" value="3"/>
</dbReference>